<dbReference type="InterPro" id="IPR006311">
    <property type="entry name" value="TAT_signal"/>
</dbReference>
<evidence type="ECO:0000256" key="2">
    <source>
        <dbReference type="ARBA" id="ARBA00013194"/>
    </source>
</evidence>
<gene>
    <name evidence="8" type="ORF">APAL1065_LOCUS13231</name>
</gene>
<sequence length="185" mass="19167">MTSFKTLLSLTLIGMATALSPVDNTNAATGRRAFMAKSAAAFGGAVIASALPQQAQAAPQILTTADGKIKYATLQPARERPSSQSGDIVAIEYTGYLTDGTIFDATHAEGKKNILMFQLGGNGVVPGVSEMVQEMGVGQKVQAIIPADLAFGDKGLCIESGECLIKPGATLVYDIQLKRAGIPPP</sequence>
<evidence type="ECO:0000256" key="4">
    <source>
        <dbReference type="ARBA" id="ARBA00023235"/>
    </source>
</evidence>
<dbReference type="Gene3D" id="3.10.50.40">
    <property type="match status" value="1"/>
</dbReference>
<dbReference type="PANTHER" id="PTHR45779:SF7">
    <property type="entry name" value="PEPTIDYLPROLYL ISOMERASE"/>
    <property type="match status" value="1"/>
</dbReference>
<evidence type="ECO:0000259" key="7">
    <source>
        <dbReference type="PROSITE" id="PS50059"/>
    </source>
</evidence>
<evidence type="ECO:0000313" key="8">
    <source>
        <dbReference type="EMBL" id="CAD9968466.1"/>
    </source>
</evidence>
<dbReference type="SUPFAM" id="SSF54534">
    <property type="entry name" value="FKBP-like"/>
    <property type="match status" value="1"/>
</dbReference>
<feature type="signal peptide" evidence="6">
    <location>
        <begin position="1"/>
        <end position="18"/>
    </location>
</feature>
<evidence type="ECO:0000256" key="1">
    <source>
        <dbReference type="ARBA" id="ARBA00000971"/>
    </source>
</evidence>
<organism evidence="8">
    <name type="scientific">Entomoneis paludosa</name>
    <dbReference type="NCBI Taxonomy" id="265537"/>
    <lineage>
        <taxon>Eukaryota</taxon>
        <taxon>Sar</taxon>
        <taxon>Stramenopiles</taxon>
        <taxon>Ochrophyta</taxon>
        <taxon>Bacillariophyta</taxon>
        <taxon>Bacillariophyceae</taxon>
        <taxon>Bacillariophycidae</taxon>
        <taxon>Entomoneidaceae</taxon>
        <taxon>Entomoneis</taxon>
    </lineage>
</organism>
<protein>
    <recommendedName>
        <fullName evidence="2 5">peptidylprolyl isomerase</fullName>
        <ecNumber evidence="2 5">5.2.1.8</ecNumber>
    </recommendedName>
</protein>
<keyword evidence="4 5" id="KW-0413">Isomerase</keyword>
<dbReference type="AlphaFoldDB" id="A0A7S2YCW6"/>
<dbReference type="EC" id="5.2.1.8" evidence="2 5"/>
<dbReference type="PROSITE" id="PS51318">
    <property type="entry name" value="TAT"/>
    <property type="match status" value="1"/>
</dbReference>
<feature type="chain" id="PRO_5030973912" description="peptidylprolyl isomerase" evidence="6">
    <location>
        <begin position="19"/>
        <end position="185"/>
    </location>
</feature>
<dbReference type="InterPro" id="IPR001179">
    <property type="entry name" value="PPIase_FKBP_dom"/>
</dbReference>
<comment type="catalytic activity">
    <reaction evidence="1 5">
        <text>[protein]-peptidylproline (omega=180) = [protein]-peptidylproline (omega=0)</text>
        <dbReference type="Rhea" id="RHEA:16237"/>
        <dbReference type="Rhea" id="RHEA-COMP:10747"/>
        <dbReference type="Rhea" id="RHEA-COMP:10748"/>
        <dbReference type="ChEBI" id="CHEBI:83833"/>
        <dbReference type="ChEBI" id="CHEBI:83834"/>
        <dbReference type="EC" id="5.2.1.8"/>
    </reaction>
</comment>
<evidence type="ECO:0000256" key="6">
    <source>
        <dbReference type="SAM" id="SignalP"/>
    </source>
</evidence>
<feature type="domain" description="PPIase FKBP-type" evidence="7">
    <location>
        <begin position="86"/>
        <end position="181"/>
    </location>
</feature>
<dbReference type="GO" id="GO:0003755">
    <property type="term" value="F:peptidyl-prolyl cis-trans isomerase activity"/>
    <property type="evidence" value="ECO:0007669"/>
    <property type="project" value="UniProtKB-KW"/>
</dbReference>
<reference evidence="8" key="1">
    <citation type="submission" date="2021-01" db="EMBL/GenBank/DDBJ databases">
        <authorList>
            <person name="Corre E."/>
            <person name="Pelletier E."/>
            <person name="Niang G."/>
            <person name="Scheremetjew M."/>
            <person name="Finn R."/>
            <person name="Kale V."/>
            <person name="Holt S."/>
            <person name="Cochrane G."/>
            <person name="Meng A."/>
            <person name="Brown T."/>
            <person name="Cohen L."/>
        </authorList>
    </citation>
    <scope>NUCLEOTIDE SEQUENCE</scope>
    <source>
        <strain evidence="8">CCMP125</strain>
    </source>
</reference>
<dbReference type="InterPro" id="IPR046357">
    <property type="entry name" value="PPIase_dom_sf"/>
</dbReference>
<evidence type="ECO:0000256" key="3">
    <source>
        <dbReference type="ARBA" id="ARBA00023110"/>
    </source>
</evidence>
<dbReference type="EMBL" id="HBHT01019734">
    <property type="protein sequence ID" value="CAD9968466.1"/>
    <property type="molecule type" value="Transcribed_RNA"/>
</dbReference>
<keyword evidence="6" id="KW-0732">Signal</keyword>
<name>A0A7S2YCW6_9STRA</name>
<accession>A0A7S2YCW6</accession>
<dbReference type="InterPro" id="IPR044609">
    <property type="entry name" value="FKBP2/11"/>
</dbReference>
<dbReference type="PANTHER" id="PTHR45779">
    <property type="entry name" value="PEPTIDYLPROLYL ISOMERASE"/>
    <property type="match status" value="1"/>
</dbReference>
<dbReference type="Pfam" id="PF00254">
    <property type="entry name" value="FKBP_C"/>
    <property type="match status" value="1"/>
</dbReference>
<keyword evidence="3 5" id="KW-0697">Rotamase</keyword>
<evidence type="ECO:0000256" key="5">
    <source>
        <dbReference type="PROSITE-ProRule" id="PRU00277"/>
    </source>
</evidence>
<proteinExistence type="predicted"/>
<dbReference type="PROSITE" id="PS50059">
    <property type="entry name" value="FKBP_PPIASE"/>
    <property type="match status" value="1"/>
</dbReference>